<feature type="region of interest" description="Disordered" evidence="1">
    <location>
        <begin position="374"/>
        <end position="405"/>
    </location>
</feature>
<dbReference type="RefSeq" id="WP_006860879.1">
    <property type="nucleotide sequence ID" value="NZ_ACCL02000004.1"/>
</dbReference>
<feature type="compositionally biased region" description="Acidic residues" evidence="1">
    <location>
        <begin position="385"/>
        <end position="395"/>
    </location>
</feature>
<keyword evidence="4" id="KW-1185">Reference proteome</keyword>
<gene>
    <name evidence="3" type="ORF">BRYFOR_06082</name>
</gene>
<dbReference type="AlphaFoldDB" id="C6LBT7"/>
<evidence type="ECO:0000256" key="2">
    <source>
        <dbReference type="SAM" id="SignalP"/>
    </source>
</evidence>
<dbReference type="STRING" id="168384.SAMN05660368_00560"/>
<evidence type="ECO:0000313" key="4">
    <source>
        <dbReference type="Proteomes" id="UP000005561"/>
    </source>
</evidence>
<proteinExistence type="predicted"/>
<accession>C6LBT7</accession>
<dbReference type="Proteomes" id="UP000005561">
    <property type="component" value="Unassembled WGS sequence"/>
</dbReference>
<organism evidence="3 4">
    <name type="scientific">Marvinbryantia formatexigens DSM 14469</name>
    <dbReference type="NCBI Taxonomy" id="478749"/>
    <lineage>
        <taxon>Bacteria</taxon>
        <taxon>Bacillati</taxon>
        <taxon>Bacillota</taxon>
        <taxon>Clostridia</taxon>
        <taxon>Lachnospirales</taxon>
        <taxon>Lachnospiraceae</taxon>
        <taxon>Marvinbryantia</taxon>
    </lineage>
</organism>
<sequence length="446" mass="48231">MKRKWLLKTVLTAALSAGLAATAVTGMAAEEATTEVAAEAETEAADAAESGEEDTELPTEGYYEGRYSGASGGTTFEQDCFISFHEKGEIIEDKQTFYFQAMSGSGEQWIAVIDPLLGVYEVLDEEITMNTAPLAEQRGEENWEEMTADKTIVFYSLDGETEYFRSGWDTEENKILGIPTENEIGATSWYTNYCFLHLDEESQERGVELYTFYYRLEDGRNASITIYHDGTYLDNMLTGTGEVTGTWELDGDTYILTAGEGATGGTLVIDKDDATKAVFTPEGGSAMELGPRVRNEVYVFADETGENVVILYDDMSCSIVISGAQCEGTWEKNADGTPRSVTIADMNETAYITGSGESFEVTLDGVLMSTDNEASASALAKADSEGENEEGAEEGDTGRKPSTGVTVAASGSTSYVYYGKIAGYFEAIIELLPGGTATFKCDMHGH</sequence>
<reference evidence="3" key="1">
    <citation type="submission" date="2009-07" db="EMBL/GenBank/DDBJ databases">
        <authorList>
            <person name="Weinstock G."/>
            <person name="Sodergren E."/>
            <person name="Clifton S."/>
            <person name="Fulton L."/>
            <person name="Fulton B."/>
            <person name="Courtney L."/>
            <person name="Fronick C."/>
            <person name="Harrison M."/>
            <person name="Strong C."/>
            <person name="Farmer C."/>
            <person name="Delahaunty K."/>
            <person name="Markovic C."/>
            <person name="Hall O."/>
            <person name="Minx P."/>
            <person name="Tomlinson C."/>
            <person name="Mitreva M."/>
            <person name="Nelson J."/>
            <person name="Hou S."/>
            <person name="Wollam A."/>
            <person name="Pepin K.H."/>
            <person name="Johnson M."/>
            <person name="Bhonagiri V."/>
            <person name="Nash W.E."/>
            <person name="Warren W."/>
            <person name="Chinwalla A."/>
            <person name="Mardis E.R."/>
            <person name="Wilson R.K."/>
        </authorList>
    </citation>
    <scope>NUCLEOTIDE SEQUENCE [LARGE SCALE GENOMIC DNA]</scope>
    <source>
        <strain evidence="3">DSM 14469</strain>
    </source>
</reference>
<evidence type="ECO:0000256" key="1">
    <source>
        <dbReference type="SAM" id="MobiDB-lite"/>
    </source>
</evidence>
<feature type="chain" id="PRO_5002966133" evidence="2">
    <location>
        <begin position="29"/>
        <end position="446"/>
    </location>
</feature>
<evidence type="ECO:0000313" key="3">
    <source>
        <dbReference type="EMBL" id="EET61890.1"/>
    </source>
</evidence>
<protein>
    <submittedName>
        <fullName evidence="3">Uncharacterized protein</fullName>
    </submittedName>
</protein>
<comment type="caution">
    <text evidence="3">The sequence shown here is derived from an EMBL/GenBank/DDBJ whole genome shotgun (WGS) entry which is preliminary data.</text>
</comment>
<name>C6LBT7_9FIRM</name>
<feature type="compositionally biased region" description="Acidic residues" evidence="1">
    <location>
        <begin position="38"/>
        <end position="57"/>
    </location>
</feature>
<keyword evidence="2" id="KW-0732">Signal</keyword>
<dbReference type="EMBL" id="ACCL02000004">
    <property type="protein sequence ID" value="EET61890.1"/>
    <property type="molecule type" value="Genomic_DNA"/>
</dbReference>
<feature type="region of interest" description="Disordered" evidence="1">
    <location>
        <begin position="38"/>
        <end position="64"/>
    </location>
</feature>
<feature type="signal peptide" evidence="2">
    <location>
        <begin position="1"/>
        <end position="28"/>
    </location>
</feature>